<dbReference type="PANTHER" id="PTHR42756:SF1">
    <property type="entry name" value="TRANSCRIPTIONAL REPRESSOR OF EMRAB OPERON"/>
    <property type="match status" value="1"/>
</dbReference>
<evidence type="ECO:0000313" key="5">
    <source>
        <dbReference type="EMBL" id="MBS0029990.1"/>
    </source>
</evidence>
<gene>
    <name evidence="5" type="ORF">KE626_21880</name>
</gene>
<dbReference type="PANTHER" id="PTHR42756">
    <property type="entry name" value="TRANSCRIPTIONAL REGULATOR, MARR"/>
    <property type="match status" value="1"/>
</dbReference>
<evidence type="ECO:0000259" key="4">
    <source>
        <dbReference type="PROSITE" id="PS50995"/>
    </source>
</evidence>
<keyword evidence="6" id="KW-1185">Reference proteome</keyword>
<reference evidence="5 6" key="1">
    <citation type="submission" date="2021-04" db="EMBL/GenBank/DDBJ databases">
        <title>Chitinophaga sp. nov., isolated from the rhizosphere soil.</title>
        <authorList>
            <person name="He S."/>
        </authorList>
    </citation>
    <scope>NUCLEOTIDE SEQUENCE [LARGE SCALE GENOMIC DNA]</scope>
    <source>
        <strain evidence="5 6">2R12</strain>
    </source>
</reference>
<dbReference type="Pfam" id="PF12802">
    <property type="entry name" value="MarR_2"/>
    <property type="match status" value="1"/>
</dbReference>
<dbReference type="SMART" id="SM00347">
    <property type="entry name" value="HTH_MARR"/>
    <property type="match status" value="1"/>
</dbReference>
<dbReference type="InterPro" id="IPR001845">
    <property type="entry name" value="HTH_ArsR_DNA-bd_dom"/>
</dbReference>
<keyword evidence="3" id="KW-0804">Transcription</keyword>
<dbReference type="EMBL" id="JAGTXB010000011">
    <property type="protein sequence ID" value="MBS0029990.1"/>
    <property type="molecule type" value="Genomic_DNA"/>
</dbReference>
<feature type="domain" description="HTH marR-type" evidence="4">
    <location>
        <begin position="1"/>
        <end position="137"/>
    </location>
</feature>
<dbReference type="InterPro" id="IPR036388">
    <property type="entry name" value="WH-like_DNA-bd_sf"/>
</dbReference>
<evidence type="ECO:0000256" key="3">
    <source>
        <dbReference type="ARBA" id="ARBA00023163"/>
    </source>
</evidence>
<evidence type="ECO:0000256" key="1">
    <source>
        <dbReference type="ARBA" id="ARBA00023015"/>
    </source>
</evidence>
<keyword evidence="2" id="KW-0238">DNA-binding</keyword>
<evidence type="ECO:0000313" key="6">
    <source>
        <dbReference type="Proteomes" id="UP000676386"/>
    </source>
</evidence>
<dbReference type="InterPro" id="IPR036390">
    <property type="entry name" value="WH_DNA-bd_sf"/>
</dbReference>
<protein>
    <submittedName>
        <fullName evidence="5">MarR family transcriptional regulator</fullName>
    </submittedName>
</protein>
<dbReference type="RefSeq" id="WP_211975123.1">
    <property type="nucleotide sequence ID" value="NZ_CBFHAM010000017.1"/>
</dbReference>
<dbReference type="InterPro" id="IPR000835">
    <property type="entry name" value="HTH_MarR-typ"/>
</dbReference>
<keyword evidence="1" id="KW-0805">Transcription regulation</keyword>
<dbReference type="CDD" id="cd00090">
    <property type="entry name" value="HTH_ARSR"/>
    <property type="match status" value="1"/>
</dbReference>
<sequence length="143" mass="16403">MPADTTGQFEEAYTNLQCLIIAQVNKFSTEKLTATQYLVLDYIIRSGETATGQLAKQFRISAPAISRQIKKLMTDGLIIQKRDETDRRIYFNAVTPKAVKLVSQAKKLRKTMSLQIRHLLSESDRKTFIRICNRITNNIHLDE</sequence>
<dbReference type="SMART" id="SM00418">
    <property type="entry name" value="HTH_ARSR"/>
    <property type="match status" value="1"/>
</dbReference>
<comment type="caution">
    <text evidence="5">The sequence shown here is derived from an EMBL/GenBank/DDBJ whole genome shotgun (WGS) entry which is preliminary data.</text>
</comment>
<name>A0ABS5J445_9BACT</name>
<dbReference type="SUPFAM" id="SSF46785">
    <property type="entry name" value="Winged helix' DNA-binding domain"/>
    <property type="match status" value="1"/>
</dbReference>
<dbReference type="InterPro" id="IPR011991">
    <property type="entry name" value="ArsR-like_HTH"/>
</dbReference>
<dbReference type="PROSITE" id="PS50995">
    <property type="entry name" value="HTH_MARR_2"/>
    <property type="match status" value="1"/>
</dbReference>
<dbReference type="Proteomes" id="UP000676386">
    <property type="component" value="Unassembled WGS sequence"/>
</dbReference>
<proteinExistence type="predicted"/>
<evidence type="ECO:0000256" key="2">
    <source>
        <dbReference type="ARBA" id="ARBA00023125"/>
    </source>
</evidence>
<dbReference type="Gene3D" id="1.10.10.10">
    <property type="entry name" value="Winged helix-like DNA-binding domain superfamily/Winged helix DNA-binding domain"/>
    <property type="match status" value="1"/>
</dbReference>
<organism evidence="5 6">
    <name type="scientific">Chitinophaga hostae</name>
    <dbReference type="NCBI Taxonomy" id="2831022"/>
    <lineage>
        <taxon>Bacteria</taxon>
        <taxon>Pseudomonadati</taxon>
        <taxon>Bacteroidota</taxon>
        <taxon>Chitinophagia</taxon>
        <taxon>Chitinophagales</taxon>
        <taxon>Chitinophagaceae</taxon>
        <taxon>Chitinophaga</taxon>
    </lineage>
</organism>
<accession>A0ABS5J445</accession>